<evidence type="ECO:0000313" key="2">
    <source>
        <dbReference type="EMBL" id="CAF1536202.1"/>
    </source>
</evidence>
<evidence type="ECO:0000313" key="1">
    <source>
        <dbReference type="EMBL" id="CAF1157123.1"/>
    </source>
</evidence>
<reference evidence="1" key="1">
    <citation type="submission" date="2021-02" db="EMBL/GenBank/DDBJ databases">
        <authorList>
            <person name="Nowell W R."/>
        </authorList>
    </citation>
    <scope>NUCLEOTIDE SEQUENCE</scope>
</reference>
<comment type="caution">
    <text evidence="1">The sequence shown here is derived from an EMBL/GenBank/DDBJ whole genome shotgun (WGS) entry which is preliminary data.</text>
</comment>
<dbReference type="Proteomes" id="UP000663828">
    <property type="component" value="Unassembled WGS sequence"/>
</dbReference>
<name>A0A814T4Z5_ADIRI</name>
<sequence>MADSQLLSNTNAAELNFYRALANFSQKAYLSSDNAKACCSELLETTRKLLETQSNISDDLIIHLATTIKMALYRDSNRLIIKEQRSIPRRTSSNVMKVAFPIIYEIYTAVGFDRFKREVDGTPLCIDRCTLFICPRPPPLPGNKYTHGQFDIPSHSEVKHIPFKNVQHAVHNINDLFSILSLKQNEPNVTGNINAPTEQGVEVHFIGGQNHAYHGPDFIWFAPQPSTTLPEETQCTCPPLNMKFSVYGSYIFRIPFRNLLRFKTYCLGTRQYGKEFCHSIMFTDKDVQTVKLEKELQSTELINTGLIEQVSDDSFDWLLHRSAEEAYDQLDFALAASDIKWNTHDSGVRLDFIDHRECVRNLFIARQTDCQPVTRSDAMQEFMRCLTENRIELSSIKSLFDETVYCELQTILRANPLWNQNMISEN</sequence>
<dbReference type="EMBL" id="CAJNOJ010000123">
    <property type="protein sequence ID" value="CAF1157123.1"/>
    <property type="molecule type" value="Genomic_DNA"/>
</dbReference>
<gene>
    <name evidence="1" type="ORF">EDS130_LOCUS22933</name>
    <name evidence="2" type="ORF">XAT740_LOCUS41837</name>
</gene>
<dbReference type="Proteomes" id="UP000663852">
    <property type="component" value="Unassembled WGS sequence"/>
</dbReference>
<evidence type="ECO:0000313" key="4">
    <source>
        <dbReference type="Proteomes" id="UP000663852"/>
    </source>
</evidence>
<accession>A0A814T4Z5</accession>
<keyword evidence="3" id="KW-1185">Reference proteome</keyword>
<evidence type="ECO:0000313" key="3">
    <source>
        <dbReference type="Proteomes" id="UP000663828"/>
    </source>
</evidence>
<dbReference type="AlphaFoldDB" id="A0A814T4Z5"/>
<protein>
    <submittedName>
        <fullName evidence="1">Uncharacterized protein</fullName>
    </submittedName>
</protein>
<dbReference type="EMBL" id="CAJNOR010004937">
    <property type="protein sequence ID" value="CAF1536202.1"/>
    <property type="molecule type" value="Genomic_DNA"/>
</dbReference>
<organism evidence="1 4">
    <name type="scientific">Adineta ricciae</name>
    <name type="common">Rotifer</name>
    <dbReference type="NCBI Taxonomy" id="249248"/>
    <lineage>
        <taxon>Eukaryota</taxon>
        <taxon>Metazoa</taxon>
        <taxon>Spiralia</taxon>
        <taxon>Gnathifera</taxon>
        <taxon>Rotifera</taxon>
        <taxon>Eurotatoria</taxon>
        <taxon>Bdelloidea</taxon>
        <taxon>Adinetida</taxon>
        <taxon>Adinetidae</taxon>
        <taxon>Adineta</taxon>
    </lineage>
</organism>
<proteinExistence type="predicted"/>
<dbReference type="OrthoDB" id="10025782at2759"/>